<feature type="region of interest" description="Disordered" evidence="1">
    <location>
        <begin position="87"/>
        <end position="130"/>
    </location>
</feature>
<reference evidence="3" key="1">
    <citation type="submission" date="2017-03" db="EMBL/GenBank/DDBJ databases">
        <title>Phytopthora megakarya and P. palmivora, two closely related causual agents of cacao black pod achieved similar genome size and gene model numbers by different mechanisms.</title>
        <authorList>
            <person name="Ali S."/>
            <person name="Shao J."/>
            <person name="Larry D.J."/>
            <person name="Kronmiller B."/>
            <person name="Shen D."/>
            <person name="Strem M.D."/>
            <person name="Melnick R.L."/>
            <person name="Guiltinan M.J."/>
            <person name="Tyler B.M."/>
            <person name="Meinhardt L.W."/>
            <person name="Bailey B.A."/>
        </authorList>
    </citation>
    <scope>NUCLEOTIDE SEQUENCE [LARGE SCALE GENOMIC DNA]</scope>
    <source>
        <strain evidence="3">zdho120</strain>
    </source>
</reference>
<proteinExistence type="predicted"/>
<feature type="compositionally biased region" description="Low complexity" evidence="1">
    <location>
        <begin position="114"/>
        <end position="127"/>
    </location>
</feature>
<organism evidence="2 3">
    <name type="scientific">Phytophthora megakarya</name>
    <dbReference type="NCBI Taxonomy" id="4795"/>
    <lineage>
        <taxon>Eukaryota</taxon>
        <taxon>Sar</taxon>
        <taxon>Stramenopiles</taxon>
        <taxon>Oomycota</taxon>
        <taxon>Peronosporomycetes</taxon>
        <taxon>Peronosporales</taxon>
        <taxon>Peronosporaceae</taxon>
        <taxon>Phytophthora</taxon>
    </lineage>
</organism>
<comment type="caution">
    <text evidence="2">The sequence shown here is derived from an EMBL/GenBank/DDBJ whole genome shotgun (WGS) entry which is preliminary data.</text>
</comment>
<dbReference type="AlphaFoldDB" id="A0A225W0Z0"/>
<gene>
    <name evidence="2" type="ORF">PHMEG_00015560</name>
</gene>
<feature type="compositionally biased region" description="Low complexity" evidence="1">
    <location>
        <begin position="322"/>
        <end position="333"/>
    </location>
</feature>
<evidence type="ECO:0000313" key="2">
    <source>
        <dbReference type="EMBL" id="OWZ11421.1"/>
    </source>
</evidence>
<dbReference type="OrthoDB" id="146794at2759"/>
<accession>A0A225W0Z0</accession>
<feature type="compositionally biased region" description="Basic residues" evidence="1">
    <location>
        <begin position="169"/>
        <end position="180"/>
    </location>
</feature>
<evidence type="ECO:0000313" key="3">
    <source>
        <dbReference type="Proteomes" id="UP000198211"/>
    </source>
</evidence>
<keyword evidence="3" id="KW-1185">Reference proteome</keyword>
<feature type="compositionally biased region" description="Low complexity" evidence="1">
    <location>
        <begin position="92"/>
        <end position="103"/>
    </location>
</feature>
<sequence>MYNIELAKLRQYWEGHDRGKARSLSPRVKALLTENASLRRANSVLRQNSVDHGLDTDALILLTAGLSVSGLDWELLSLGPDPTDFLRFLPPSSSSQDSVNSGSVPPTPEASLVSSTTPPSSGAPTEGSAEHSIIRPLDEAPAMSCTESSHDGQSDGGLFDDPPSDVPVRKRRRLRQHASKQHSSSASSKLPASRRLGRPSVDLKRKSAHVVVTPNARSSLKKPRPSDTPSVGTSPPPKSSRSLPGSALDGGDVNDGMEVDLDACSPVGQGNALQQSALDKETKSDGAPNHSSGDLVPPSQSPVEFLDLTSDEAVEPSRKKASSPFSSPVVSYFPRKDGRSRRSTSVASELRMRESLEKELVDDDFMLGLTAEDMDSTQSREGSHSPVSLTDAIAEDSVDGFAGDGRGPPIEEVYVVEASVDAGAPVGGTPATDSRHPSVALKSRPMLRSSQREQGLVHSELRVFPSSLLLFLVLVMGVELKVVPGLGAELTLSLLFTTWHGHLGLCSSGHRGFQGGNSRKPTATTEQVLEPGFTTIGA</sequence>
<dbReference type="Proteomes" id="UP000198211">
    <property type="component" value="Unassembled WGS sequence"/>
</dbReference>
<dbReference type="EMBL" id="NBNE01002129">
    <property type="protein sequence ID" value="OWZ11421.1"/>
    <property type="molecule type" value="Genomic_DNA"/>
</dbReference>
<feature type="compositionally biased region" description="Polar residues" evidence="1">
    <location>
        <begin position="227"/>
        <end position="243"/>
    </location>
</feature>
<feature type="region of interest" description="Disordered" evidence="1">
    <location>
        <begin position="142"/>
        <end position="350"/>
    </location>
</feature>
<name>A0A225W0Z0_9STRA</name>
<evidence type="ECO:0000256" key="1">
    <source>
        <dbReference type="SAM" id="MobiDB-lite"/>
    </source>
</evidence>
<protein>
    <submittedName>
        <fullName evidence="2">Uncharacterized protein</fullName>
    </submittedName>
</protein>